<dbReference type="EMBL" id="REGN01002395">
    <property type="protein sequence ID" value="RNA28440.1"/>
    <property type="molecule type" value="Genomic_DNA"/>
</dbReference>
<reference evidence="2 3" key="1">
    <citation type="journal article" date="2018" name="Sci. Rep.">
        <title>Genomic signatures of local adaptation to the degree of environmental predictability in rotifers.</title>
        <authorList>
            <person name="Franch-Gras L."/>
            <person name="Hahn C."/>
            <person name="Garcia-Roger E.M."/>
            <person name="Carmona M.J."/>
            <person name="Serra M."/>
            <person name="Gomez A."/>
        </authorList>
    </citation>
    <scope>NUCLEOTIDE SEQUENCE [LARGE SCALE GENOMIC DNA]</scope>
    <source>
        <strain evidence="2">HYR1</strain>
    </source>
</reference>
<accession>A0A3M7RYB6</accession>
<evidence type="ECO:0000313" key="3">
    <source>
        <dbReference type="Proteomes" id="UP000276133"/>
    </source>
</evidence>
<name>A0A3M7RYB6_BRAPC</name>
<sequence>MDNKVIKEFILFFSELIDCIFTYYKKPFVLKCEVIEFIQSSEILPDESQSEIQTESQTETQISLRQGKNSKRDRPLSSFIDLPCTSKN</sequence>
<feature type="compositionally biased region" description="Polar residues" evidence="1">
    <location>
        <begin position="50"/>
        <end position="67"/>
    </location>
</feature>
<proteinExistence type="predicted"/>
<gene>
    <name evidence="2" type="ORF">BpHYR1_011090</name>
</gene>
<dbReference type="Proteomes" id="UP000276133">
    <property type="component" value="Unassembled WGS sequence"/>
</dbReference>
<evidence type="ECO:0000256" key="1">
    <source>
        <dbReference type="SAM" id="MobiDB-lite"/>
    </source>
</evidence>
<dbReference type="AlphaFoldDB" id="A0A3M7RYB6"/>
<evidence type="ECO:0000313" key="2">
    <source>
        <dbReference type="EMBL" id="RNA28440.1"/>
    </source>
</evidence>
<protein>
    <submittedName>
        <fullName evidence="2">Uncharacterized protein</fullName>
    </submittedName>
</protein>
<keyword evidence="3" id="KW-1185">Reference proteome</keyword>
<feature type="region of interest" description="Disordered" evidence="1">
    <location>
        <begin position="47"/>
        <end position="88"/>
    </location>
</feature>
<organism evidence="2 3">
    <name type="scientific">Brachionus plicatilis</name>
    <name type="common">Marine rotifer</name>
    <name type="synonym">Brachionus muelleri</name>
    <dbReference type="NCBI Taxonomy" id="10195"/>
    <lineage>
        <taxon>Eukaryota</taxon>
        <taxon>Metazoa</taxon>
        <taxon>Spiralia</taxon>
        <taxon>Gnathifera</taxon>
        <taxon>Rotifera</taxon>
        <taxon>Eurotatoria</taxon>
        <taxon>Monogononta</taxon>
        <taxon>Pseudotrocha</taxon>
        <taxon>Ploima</taxon>
        <taxon>Brachionidae</taxon>
        <taxon>Brachionus</taxon>
    </lineage>
</organism>
<comment type="caution">
    <text evidence="2">The sequence shown here is derived from an EMBL/GenBank/DDBJ whole genome shotgun (WGS) entry which is preliminary data.</text>
</comment>